<evidence type="ECO:0000256" key="1">
    <source>
        <dbReference type="ARBA" id="ARBA00022737"/>
    </source>
</evidence>
<keyword evidence="3" id="KW-0472">Membrane</keyword>
<evidence type="ECO:0000259" key="5">
    <source>
        <dbReference type="Pfam" id="PF25023"/>
    </source>
</evidence>
<dbReference type="InterPro" id="IPR050708">
    <property type="entry name" value="T6SS_VgrG/RHS"/>
</dbReference>
<dbReference type="SUPFAM" id="SSF69279">
    <property type="entry name" value="Phage tail proteins"/>
    <property type="match status" value="1"/>
</dbReference>
<feature type="domain" description="Teneurin-like YD-shell" evidence="5">
    <location>
        <begin position="1365"/>
        <end position="1559"/>
    </location>
</feature>
<dbReference type="NCBIfam" id="TIGR01643">
    <property type="entry name" value="YD_repeat_2x"/>
    <property type="match status" value="8"/>
</dbReference>
<evidence type="ECO:0000256" key="2">
    <source>
        <dbReference type="SAM" id="MobiDB-lite"/>
    </source>
</evidence>
<dbReference type="EMBL" id="QYZD01000003">
    <property type="protein sequence ID" value="RJG25497.1"/>
    <property type="molecule type" value="Genomic_DNA"/>
</dbReference>
<feature type="region of interest" description="Disordered" evidence="2">
    <location>
        <begin position="1944"/>
        <end position="1973"/>
    </location>
</feature>
<dbReference type="InterPro" id="IPR056823">
    <property type="entry name" value="TEN-like_YD-shell"/>
</dbReference>
<dbReference type="NCBIfam" id="TIGR03696">
    <property type="entry name" value="Rhs_assc_core"/>
    <property type="match status" value="1"/>
</dbReference>
<dbReference type="Gene3D" id="3.55.50.10">
    <property type="entry name" value="Baseplate protein-like domains"/>
    <property type="match status" value="1"/>
</dbReference>
<evidence type="ECO:0000313" key="7">
    <source>
        <dbReference type="Proteomes" id="UP000266177"/>
    </source>
</evidence>
<dbReference type="Pfam" id="PF05593">
    <property type="entry name" value="RHS_repeat"/>
    <property type="match status" value="1"/>
</dbReference>
<dbReference type="Pfam" id="PF05954">
    <property type="entry name" value="Phage_GPD"/>
    <property type="match status" value="1"/>
</dbReference>
<dbReference type="Gene3D" id="2.180.10.10">
    <property type="entry name" value="RHS repeat-associated core"/>
    <property type="match status" value="7"/>
</dbReference>
<dbReference type="Pfam" id="PF25023">
    <property type="entry name" value="TEN_YD-shell"/>
    <property type="match status" value="7"/>
</dbReference>
<name>A0A3A3H2C7_PANTH</name>
<comment type="caution">
    <text evidence="6">The sequence shown here is derived from an EMBL/GenBank/DDBJ whole genome shotgun (WGS) entry which is preliminary data.</text>
</comment>
<feature type="transmembrane region" description="Helical" evidence="3">
    <location>
        <begin position="547"/>
        <end position="567"/>
    </location>
</feature>
<keyword evidence="3" id="KW-1133">Transmembrane helix</keyword>
<feature type="domain" description="DUF6531" evidence="4">
    <location>
        <begin position="814"/>
        <end position="886"/>
    </location>
</feature>
<accession>A0A3A3H2C7</accession>
<keyword evidence="3" id="KW-0812">Transmembrane</keyword>
<feature type="domain" description="Teneurin-like YD-shell" evidence="5">
    <location>
        <begin position="1723"/>
        <end position="1890"/>
    </location>
</feature>
<dbReference type="RefSeq" id="WP_119791526.1">
    <property type="nucleotide sequence ID" value="NZ_QYZD01000003.1"/>
</dbReference>
<feature type="domain" description="Teneurin-like YD-shell" evidence="5">
    <location>
        <begin position="1992"/>
        <end position="2070"/>
    </location>
</feature>
<organism evidence="6 7">
    <name type="scientific">Paenibacillus thiaminolyticus</name>
    <name type="common">Bacillus thiaminolyticus</name>
    <dbReference type="NCBI Taxonomy" id="49283"/>
    <lineage>
        <taxon>Bacteria</taxon>
        <taxon>Bacillati</taxon>
        <taxon>Bacillota</taxon>
        <taxon>Bacilli</taxon>
        <taxon>Bacillales</taxon>
        <taxon>Paenibacillaceae</taxon>
        <taxon>Paenibacillus</taxon>
    </lineage>
</organism>
<dbReference type="SUPFAM" id="SSF69304">
    <property type="entry name" value="Tricorn protease N-terminal domain"/>
    <property type="match status" value="1"/>
</dbReference>
<reference evidence="6 7" key="1">
    <citation type="submission" date="2018-09" db="EMBL/GenBank/DDBJ databases">
        <title>Paenibacillus SK2017-BO5.</title>
        <authorList>
            <person name="Piskunova J.V."/>
            <person name="Dubiley S.A."/>
            <person name="Severinov K.V."/>
        </authorList>
    </citation>
    <scope>NUCLEOTIDE SEQUENCE [LARGE SCALE GENOMIC DNA]</scope>
    <source>
        <strain evidence="6 7">BO5</strain>
    </source>
</reference>
<evidence type="ECO:0000259" key="4">
    <source>
        <dbReference type="Pfam" id="PF20148"/>
    </source>
</evidence>
<feature type="domain" description="Teneurin-like YD-shell" evidence="5">
    <location>
        <begin position="919"/>
        <end position="1024"/>
    </location>
</feature>
<evidence type="ECO:0000313" key="6">
    <source>
        <dbReference type="EMBL" id="RJG25497.1"/>
    </source>
</evidence>
<evidence type="ECO:0000256" key="3">
    <source>
        <dbReference type="SAM" id="Phobius"/>
    </source>
</evidence>
<dbReference type="InterPro" id="IPR022385">
    <property type="entry name" value="Rhs_assc_core"/>
</dbReference>
<dbReference type="PANTHER" id="PTHR32305:SF15">
    <property type="entry name" value="PROTEIN RHSA-RELATED"/>
    <property type="match status" value="1"/>
</dbReference>
<feature type="domain" description="Teneurin-like YD-shell" evidence="5">
    <location>
        <begin position="2104"/>
        <end position="2360"/>
    </location>
</feature>
<dbReference type="InterPro" id="IPR031325">
    <property type="entry name" value="RHS_repeat"/>
</dbReference>
<gene>
    <name evidence="6" type="ORF">DQX05_05185</name>
</gene>
<dbReference type="Pfam" id="PF20148">
    <property type="entry name" value="DUF6531"/>
    <property type="match status" value="1"/>
</dbReference>
<proteinExistence type="predicted"/>
<dbReference type="OrthoDB" id="41445at2"/>
<dbReference type="Proteomes" id="UP000266177">
    <property type="component" value="Unassembled WGS sequence"/>
</dbReference>
<sequence length="2538" mass="284083">MRIRYGGVILELPVELQRLTGLVLTREVNEHIQLQFSAIIPEEKKDSYIHELGYGSPIIVYRELEDSGEPDSGSRQGEVLFHGSIRQLDIQCVRGVYTLQAEACSYTWAMDIERKRRSFQRVDMTYADVIEQVLQDYPHANMQDHATNHARIGGLIMQYDETDWQFIKRLASHFGAVVVPDAASGSARFSLGVSADREPVEVSDAQYVIRNDFRRSLLARTNENPELQETDFISFEIDTPLWLPLGGRVSFARRPFVIRAATSAVRDGLLRHTYTFCTADGVRQGYQSNRRVQGLSLDGTITDISRNRIRVQLAIDSAQAKGDTCWFPYSTGIDNQISYLMPKPGSGVKLHFPTVNEREAIAIGSVRKGGEASKYGHKQSDPKVRSLTNDTGKEMKLTGQDVVFSANDEGSIKVRLSGDGTVEIAADTDLYLSAANAVALGVSESAASEAAAAVPKRISISAGEDVFISRSPGEYVDPAHAIAIQDSTYVQGAKIIYLGEPGEPPAETFDDSAQLAEDAKLMEEVNAQALAYREACIAKAEAAKSKFGFGAIALVVGVVAVAVATVATGGAALPLIVGAAGTVSAIVGASEIAEGREDFAKAQVGDLSQSYNFMRDTVLGGDEELYNIVKYGSVTISVLGGGFLAGGTTLLAGGVTGGTMSAGITAIFDPYQPLDGTFSWKAMAGHYLKSFYNGALAGTLSAGVLKGVPCGAGPLTQFGGRYSASFVASSVLDITNSGDVNFLNNAVSSVFGAAFSFMGGKSRIGRYGASVTGDMAGGSAIQLLQNGTIDKDTFFDQLKKSLVSNVGNLVTRLDPIDVAKGRFYLQATDLVVHDIGDTLELTRSFNSQNPFVGMLGKGWLSSLESSLTRVEDRAFLICMDGHYESFILQDGEWRNERSGALDYRLVEEPRRGRYVVKHQRYTYVYDGSTGRLVSFSDGNGNRTELEYDEEGLRSLTTQGGKELAFTWRNGKLAAITDNIGRMVEYRYAGDLLAGVTYPNKGEVTYAYDSEGRLTSITDQNGHTYVRNEYDSADRVIRQYDGEGHVADIVYDERARMTTFTFHATGVVETYKYNRDYLVTEAHYDDGTQEAYTYDIWQKKDSHTAANGTVTRWVYDAYGQLLEEIRPDGTKVEHQYDEDGNRIRMATTGGSETRYAYDTRGNLLEERVRIDDTNESVTAYEYDEFGRLIRRIDPMGQATTFRHEVKHTDAPTFVQDAEGQQFKYGYDAAARMTSITTSYGTVEIAYNVLNQRTRIIDAAGNTTVLFYDPMGNLIKKVLPNEYVERLGSGIGTEYRYDFMDRLIRTTDPMQNEQRVMYDIHDNLVKAVHPNEYSRAEDDGAGVEYEYDHRNRRIRSLFPDGSIARTKYDAVGNIIKTIDPERYNPETDDGPGTEYVYDAMNRLVQITDPEGHVIKRFLYDEEGRVVKMIDARGWLSGETDEERFGTLYAYNRAGWLIEKREPVEAEGGAILYKLTLYRHDQAGRLVEERRTAEHVGATEYASRYHRIRYRHDKLGRVILVEDDTGAEIRYTYDCLNQVTSEQRKLSEQKEQVTRYEYNAVGLLERKIDLIDAEDLAEGRSVNGSEDQIAAETSYRYDRNGNMIKLVTPEGYETEISYDRADRVIQISRRERQDSKARSVYFKYDRAGNVLEETDTNGHRVAYSYDLMNRLIRTTGKRGETTRLFYDKTGQIIKRVSPNQYNPLTDDGDGTIYRYDVQNRLIEVRDACGQIVEQNRYNQTGELIRKLSEGIGVEYTYTIGGRVKQIRTAEAAARGKVSQEYMYDALGNITGIVDGEGNMTRHGLDAWGNIRVLTRADGSEERYSYDRAGNIISSTDANGHTTLYRYNSLGKLAAVEDPSQQHIKYQYDRQGRLTRQIDRNERVTEYAYNFDDQLVKRREAAGGAEEIYVYNEDGTLRTADNDRMRYDYTYTPDGRLAAKYTSEPPLGIRRKGDWAGSSPVADPLTNAGAKGADAPQSWHPMDALEPEAAGAGMRKLLEFRYDPDGQVTGLTDAAGRHTQYRYDKIGRIQEVLQGRERLAQYRYGEGNRIASILYGSGISVEYGYDRDGQMTSLRAAGQDGRDLMRHTYSYDNNGNQIAKMEHHQLTLYSYDRLNRLQEVDYGSGAQESYSYDPAGNRIRRVLDGHATSYAYDSRNRLLSLLDEDDGGRTEFEYDRQGNLLFERSGSGTTTYAYDAFNRTGQVEKPDGSYVRHEYDPEGLRSGICENGVTSRFVFDGWNMVNELDEEWNAKASYVRGHELLAQVDGQGDAYYYLNNQHGDVVHITNRLGGIVNSYEYDAFGHTLSATEGIPNRFRYAGEQFDPVTQQYYLRARFYNPVIARFTQEDEYRGDGLNLYAYVGNNPIKYVDPSGYSSQNVGCGGGGKKEGPYKGNGKSSNSKFKFDYEKEREIGIKRITDEFGGMIENLPNNSETLNPKEIRFMQSSISNQTGQYTVLDNAKTFSENPSKIFELNPIRVWQDGKGNIWTLDHRRLGASRLADLDRIPVQWASKEEVYQDAWKFSTKIDGKSIVLKIGKGMKEIIE</sequence>
<protein>
    <submittedName>
        <fullName evidence="6">Uncharacterized protein</fullName>
    </submittedName>
</protein>
<dbReference type="InterPro" id="IPR045351">
    <property type="entry name" value="DUF6531"/>
</dbReference>
<dbReference type="PANTHER" id="PTHR32305">
    <property type="match status" value="1"/>
</dbReference>
<keyword evidence="1" id="KW-0677">Repeat</keyword>
<feature type="domain" description="Teneurin-like YD-shell" evidence="5">
    <location>
        <begin position="1048"/>
        <end position="1200"/>
    </location>
</feature>
<feature type="domain" description="Teneurin-like YD-shell" evidence="5">
    <location>
        <begin position="1221"/>
        <end position="1362"/>
    </location>
</feature>
<dbReference type="InterPro" id="IPR006530">
    <property type="entry name" value="YD"/>
</dbReference>